<dbReference type="PANTHER" id="PTHR11069:SF23">
    <property type="entry name" value="LYSOSOMAL ACID GLUCOSYLCERAMIDASE"/>
    <property type="match status" value="1"/>
</dbReference>
<keyword evidence="2 5" id="KW-0732">Signal</keyword>
<keyword evidence="4" id="KW-0326">Glycosidase</keyword>
<protein>
    <submittedName>
        <fullName evidence="8">Glucosylceramidase</fullName>
    </submittedName>
</protein>
<organism evidence="8 9">
    <name type="scientific">Pedobacter kyungheensis</name>
    <dbReference type="NCBI Taxonomy" id="1069985"/>
    <lineage>
        <taxon>Bacteria</taxon>
        <taxon>Pseudomonadati</taxon>
        <taxon>Bacteroidota</taxon>
        <taxon>Sphingobacteriia</taxon>
        <taxon>Sphingobacteriales</taxon>
        <taxon>Sphingobacteriaceae</taxon>
        <taxon>Pedobacter</taxon>
    </lineage>
</organism>
<gene>
    <name evidence="8" type="ORF">OC25_10470</name>
</gene>
<dbReference type="GO" id="GO:0004348">
    <property type="term" value="F:glucosylceramidase activity"/>
    <property type="evidence" value="ECO:0007669"/>
    <property type="project" value="InterPro"/>
</dbReference>
<dbReference type="SUPFAM" id="SSF51445">
    <property type="entry name" value="(Trans)glycosidases"/>
    <property type="match status" value="1"/>
</dbReference>
<dbReference type="OrthoDB" id="9806701at2"/>
<evidence type="ECO:0000256" key="2">
    <source>
        <dbReference type="ARBA" id="ARBA00022729"/>
    </source>
</evidence>
<evidence type="ECO:0000256" key="4">
    <source>
        <dbReference type="RuleBase" id="RU361188"/>
    </source>
</evidence>
<keyword evidence="3 4" id="KW-0378">Hydrolase</keyword>
<dbReference type="Gene3D" id="3.20.20.80">
    <property type="entry name" value="Glycosidases"/>
    <property type="match status" value="1"/>
</dbReference>
<sequence>MLFTKSFGLLMGCAFTFSVAVMAQGQPQVWLTKADRTALFTRQATGLSLATAKNKQPTIVVNDRETYQSIDGFGYALTGGSAQHIVKMSAPARAALLKELFATNGDNIGVSYIRLSIGASDLNEKVFSYNDLPEGQTDLEQAKFDLGADKADVIPVMKEILAINPKIKIMGSPWSPPLWMKTTYDARGGMLKPEYYGAYAKYFVRYVQEMQKVGIAIDAITVQNEPLHPGNNPSLFMAAPDQALFVKKFLGPAFAEANIKTKIVIYDHNADRPDYPISILDDPEAKKYIAGSAFHLYGGKIEALTDVHNAHPDKNIYFSEQMVVEQPDAATINIVNPVKRLIIGATRNWSKNVLEWNLAADPENKPYTDRGGCSMCQGAVTINGEQYSRNLAYFSIAHASKFVRPGSVRIASNELNGLANVAFKTPEGKHVLIVANTGKEAVSFNISQNGKTYAAALDKGAVATYIW</sequence>
<dbReference type="Proteomes" id="UP000031246">
    <property type="component" value="Unassembled WGS sequence"/>
</dbReference>
<dbReference type="RefSeq" id="WP_039475386.1">
    <property type="nucleotide sequence ID" value="NZ_JSYN01000010.1"/>
</dbReference>
<feature type="domain" description="Glycosyl hydrolase family 30 TIM-barrel" evidence="6">
    <location>
        <begin position="70"/>
        <end position="403"/>
    </location>
</feature>
<evidence type="ECO:0000256" key="5">
    <source>
        <dbReference type="SAM" id="SignalP"/>
    </source>
</evidence>
<name>A0A0C1FRD8_9SPHI</name>
<dbReference type="InterPro" id="IPR033453">
    <property type="entry name" value="Glyco_hydro_30_TIM-barrel"/>
</dbReference>
<dbReference type="Pfam" id="PF02055">
    <property type="entry name" value="Glyco_hydro_30"/>
    <property type="match status" value="1"/>
</dbReference>
<evidence type="ECO:0000313" key="8">
    <source>
        <dbReference type="EMBL" id="KIA94333.1"/>
    </source>
</evidence>
<accession>A0A0C1FRD8</accession>
<feature type="chain" id="PRO_5002132537" evidence="5">
    <location>
        <begin position="24"/>
        <end position="467"/>
    </location>
</feature>
<dbReference type="AlphaFoldDB" id="A0A0C1FRD8"/>
<dbReference type="InterPro" id="IPR033452">
    <property type="entry name" value="GH30_C"/>
</dbReference>
<dbReference type="PANTHER" id="PTHR11069">
    <property type="entry name" value="GLUCOSYLCERAMIDASE"/>
    <property type="match status" value="1"/>
</dbReference>
<feature type="signal peptide" evidence="5">
    <location>
        <begin position="1"/>
        <end position="23"/>
    </location>
</feature>
<dbReference type="Gene3D" id="2.60.40.1180">
    <property type="entry name" value="Golgi alpha-mannosidase II"/>
    <property type="match status" value="1"/>
</dbReference>
<evidence type="ECO:0000256" key="3">
    <source>
        <dbReference type="ARBA" id="ARBA00022801"/>
    </source>
</evidence>
<evidence type="ECO:0000259" key="7">
    <source>
        <dbReference type="Pfam" id="PF17189"/>
    </source>
</evidence>
<evidence type="ECO:0000256" key="1">
    <source>
        <dbReference type="ARBA" id="ARBA00005382"/>
    </source>
</evidence>
<feature type="domain" description="Glycosyl hydrolase family 30 beta sandwich" evidence="7">
    <location>
        <begin position="406"/>
        <end position="465"/>
    </location>
</feature>
<dbReference type="GO" id="GO:0006680">
    <property type="term" value="P:glucosylceramide catabolic process"/>
    <property type="evidence" value="ECO:0007669"/>
    <property type="project" value="TreeGrafter"/>
</dbReference>
<comment type="caution">
    <text evidence="8">The sequence shown here is derived from an EMBL/GenBank/DDBJ whole genome shotgun (WGS) entry which is preliminary data.</text>
</comment>
<evidence type="ECO:0000313" key="9">
    <source>
        <dbReference type="Proteomes" id="UP000031246"/>
    </source>
</evidence>
<dbReference type="InterPro" id="IPR001139">
    <property type="entry name" value="Glyco_hydro_30"/>
</dbReference>
<keyword evidence="9" id="KW-1185">Reference proteome</keyword>
<dbReference type="GO" id="GO:0016020">
    <property type="term" value="C:membrane"/>
    <property type="evidence" value="ECO:0007669"/>
    <property type="project" value="GOC"/>
</dbReference>
<evidence type="ECO:0000259" key="6">
    <source>
        <dbReference type="Pfam" id="PF02055"/>
    </source>
</evidence>
<reference evidence="8 9" key="1">
    <citation type="submission" date="2014-10" db="EMBL/GenBank/DDBJ databases">
        <title>Pedobacter Kyungheensis.</title>
        <authorList>
            <person name="Anderson B.M."/>
            <person name="Newman J.D."/>
        </authorList>
    </citation>
    <scope>NUCLEOTIDE SEQUENCE [LARGE SCALE GENOMIC DNA]</scope>
    <source>
        <strain evidence="8 9">KACC 16221</strain>
    </source>
</reference>
<dbReference type="Pfam" id="PF17189">
    <property type="entry name" value="Glyco_hydro_30C"/>
    <property type="match status" value="1"/>
</dbReference>
<dbReference type="InterPro" id="IPR017853">
    <property type="entry name" value="GH"/>
</dbReference>
<comment type="similarity">
    <text evidence="1 4">Belongs to the glycosyl hydrolase 30 family.</text>
</comment>
<proteinExistence type="inferred from homology"/>
<dbReference type="EMBL" id="JSYN01000010">
    <property type="protein sequence ID" value="KIA94333.1"/>
    <property type="molecule type" value="Genomic_DNA"/>
</dbReference>
<dbReference type="InterPro" id="IPR013780">
    <property type="entry name" value="Glyco_hydro_b"/>
</dbReference>